<evidence type="ECO:0000313" key="1">
    <source>
        <dbReference type="EMBL" id="KAL3855827.1"/>
    </source>
</evidence>
<organism evidence="1 3">
    <name type="scientific">Sinanodonta woodiana</name>
    <name type="common">Chinese pond mussel</name>
    <name type="synonym">Anodonta woodiana</name>
    <dbReference type="NCBI Taxonomy" id="1069815"/>
    <lineage>
        <taxon>Eukaryota</taxon>
        <taxon>Metazoa</taxon>
        <taxon>Spiralia</taxon>
        <taxon>Lophotrochozoa</taxon>
        <taxon>Mollusca</taxon>
        <taxon>Bivalvia</taxon>
        <taxon>Autobranchia</taxon>
        <taxon>Heteroconchia</taxon>
        <taxon>Palaeoheterodonta</taxon>
        <taxon>Unionida</taxon>
        <taxon>Unionoidea</taxon>
        <taxon>Unionidae</taxon>
        <taxon>Unioninae</taxon>
        <taxon>Sinanodonta</taxon>
    </lineage>
</organism>
<protein>
    <submittedName>
        <fullName evidence="1">Uncharacterized protein</fullName>
    </submittedName>
</protein>
<dbReference type="EMBL" id="JBJQND010000014">
    <property type="protein sequence ID" value="KAL3855827.1"/>
    <property type="molecule type" value="Genomic_DNA"/>
</dbReference>
<dbReference type="AlphaFoldDB" id="A0ABD3V2E0"/>
<dbReference type="EMBL" id="JBJQND010000014">
    <property type="protein sequence ID" value="KAL3855838.1"/>
    <property type="molecule type" value="Genomic_DNA"/>
</dbReference>
<sequence>NLDSRTGQSDQSLALVVPHVLVPVSQGFYADQSLVLVDPHVVVPVWHGLYADQFSGLGCPVRLGFYSRTGQALAMVVPVSLGFIPELDNHWPWLSLSAWGRMHNHYVRVFK</sequence>
<dbReference type="Proteomes" id="UP001634394">
    <property type="component" value="Unassembled WGS sequence"/>
</dbReference>
<proteinExistence type="predicted"/>
<comment type="caution">
    <text evidence="1">The sequence shown here is derived from an EMBL/GenBank/DDBJ whole genome shotgun (WGS) entry which is preliminary data.</text>
</comment>
<evidence type="ECO:0000313" key="3">
    <source>
        <dbReference type="Proteomes" id="UP001634394"/>
    </source>
</evidence>
<reference evidence="1 3" key="1">
    <citation type="submission" date="2024-11" db="EMBL/GenBank/DDBJ databases">
        <title>Chromosome-level genome assembly of the freshwater bivalve Anodonta woodiana.</title>
        <authorList>
            <person name="Chen X."/>
        </authorList>
    </citation>
    <scope>NUCLEOTIDE SEQUENCE [LARGE SCALE GENOMIC DNA]</scope>
    <source>
        <strain evidence="1">MN2024</strain>
        <tissue evidence="1">Gills</tissue>
    </source>
</reference>
<name>A0ABD3V2E0_SINWO</name>
<accession>A0ABD3V2E0</accession>
<feature type="non-terminal residue" evidence="1">
    <location>
        <position position="1"/>
    </location>
</feature>
<evidence type="ECO:0000313" key="2">
    <source>
        <dbReference type="EMBL" id="KAL3855838.1"/>
    </source>
</evidence>
<gene>
    <name evidence="1" type="ORF">ACJMK2_015026</name>
    <name evidence="2" type="ORF">ACJMK2_015037</name>
</gene>
<keyword evidence="3" id="KW-1185">Reference proteome</keyword>